<dbReference type="Proteomes" id="UP000644610">
    <property type="component" value="Unassembled WGS sequence"/>
</dbReference>
<dbReference type="EMBL" id="BOOQ01000030">
    <property type="protein sequence ID" value="GII48287.1"/>
    <property type="molecule type" value="Genomic_DNA"/>
</dbReference>
<keyword evidence="3" id="KW-1185">Reference proteome</keyword>
<dbReference type="AlphaFoldDB" id="A0A8J3UNG5"/>
<dbReference type="GO" id="GO:0008556">
    <property type="term" value="F:P-type potassium transmembrane transporter activity"/>
    <property type="evidence" value="ECO:0007669"/>
    <property type="project" value="InterPro"/>
</dbReference>
<accession>A0A8J3UNG5</accession>
<protein>
    <submittedName>
        <fullName evidence="2">Uncharacterized protein</fullName>
    </submittedName>
</protein>
<evidence type="ECO:0000313" key="2">
    <source>
        <dbReference type="EMBL" id="GII48287.1"/>
    </source>
</evidence>
<gene>
    <name evidence="2" type="ORF">Psi02_47110</name>
</gene>
<dbReference type="InterPro" id="IPR011726">
    <property type="entry name" value="KdpF"/>
</dbReference>
<name>A0A8J3UNG5_9ACTN</name>
<evidence type="ECO:0000256" key="1">
    <source>
        <dbReference type="SAM" id="Phobius"/>
    </source>
</evidence>
<organism evidence="2 3">
    <name type="scientific">Planotetraspora silvatica</name>
    <dbReference type="NCBI Taxonomy" id="234614"/>
    <lineage>
        <taxon>Bacteria</taxon>
        <taxon>Bacillati</taxon>
        <taxon>Actinomycetota</taxon>
        <taxon>Actinomycetes</taxon>
        <taxon>Streptosporangiales</taxon>
        <taxon>Streptosporangiaceae</taxon>
        <taxon>Planotetraspora</taxon>
    </lineage>
</organism>
<dbReference type="GO" id="GO:0005886">
    <property type="term" value="C:plasma membrane"/>
    <property type="evidence" value="ECO:0007669"/>
    <property type="project" value="InterPro"/>
</dbReference>
<keyword evidence="1" id="KW-0812">Transmembrane</keyword>
<dbReference type="Pfam" id="PF09604">
    <property type="entry name" value="Potass_KdpF"/>
    <property type="match status" value="1"/>
</dbReference>
<proteinExistence type="predicted"/>
<sequence length="80" mass="8397">MADLARTATDAGRTGWALTYGDGGIQRVTTSWSAAGRRGDLLVHPEGGRAVLSIDNLVGLILAVSVVIFLAAALLFPERF</sequence>
<evidence type="ECO:0000313" key="3">
    <source>
        <dbReference type="Proteomes" id="UP000644610"/>
    </source>
</evidence>
<keyword evidence="1" id="KW-1133">Transmembrane helix</keyword>
<reference evidence="2" key="1">
    <citation type="submission" date="2021-01" db="EMBL/GenBank/DDBJ databases">
        <title>Whole genome shotgun sequence of Planotetraspora silvatica NBRC 100141.</title>
        <authorList>
            <person name="Komaki H."/>
            <person name="Tamura T."/>
        </authorList>
    </citation>
    <scope>NUCLEOTIDE SEQUENCE</scope>
    <source>
        <strain evidence="2">NBRC 100141</strain>
    </source>
</reference>
<keyword evidence="1" id="KW-0472">Membrane</keyword>
<comment type="caution">
    <text evidence="2">The sequence shown here is derived from an EMBL/GenBank/DDBJ whole genome shotgun (WGS) entry which is preliminary data.</text>
</comment>
<feature type="transmembrane region" description="Helical" evidence="1">
    <location>
        <begin position="57"/>
        <end position="76"/>
    </location>
</feature>